<keyword evidence="4" id="KW-0050">Antiport</keyword>
<feature type="transmembrane region" description="Helical" evidence="10">
    <location>
        <begin position="46"/>
        <end position="65"/>
    </location>
</feature>
<dbReference type="Pfam" id="PF00582">
    <property type="entry name" value="Usp"/>
    <property type="match status" value="2"/>
</dbReference>
<feature type="transmembrane region" description="Helical" evidence="10">
    <location>
        <begin position="341"/>
        <end position="363"/>
    </location>
</feature>
<protein>
    <submittedName>
        <fullName evidence="13">Cation:proton antiporter</fullName>
    </submittedName>
</protein>
<feature type="transmembrane region" description="Helical" evidence="10">
    <location>
        <begin position="202"/>
        <end position="223"/>
    </location>
</feature>
<keyword evidence="14" id="KW-1185">Reference proteome</keyword>
<evidence type="ECO:0000313" key="14">
    <source>
        <dbReference type="Proteomes" id="UP001302120"/>
    </source>
</evidence>
<evidence type="ECO:0000256" key="6">
    <source>
        <dbReference type="ARBA" id="ARBA00022989"/>
    </source>
</evidence>
<evidence type="ECO:0000256" key="4">
    <source>
        <dbReference type="ARBA" id="ARBA00022449"/>
    </source>
</evidence>
<proteinExistence type="inferred from homology"/>
<feature type="transmembrane region" description="Helical" evidence="10">
    <location>
        <begin position="370"/>
        <end position="389"/>
    </location>
</feature>
<accession>A0ABU5UHB8</accession>
<evidence type="ECO:0000256" key="7">
    <source>
        <dbReference type="ARBA" id="ARBA00023065"/>
    </source>
</evidence>
<keyword evidence="6 10" id="KW-1133">Transmembrane helix</keyword>
<keyword evidence="5 10" id="KW-0812">Transmembrane</keyword>
<dbReference type="RefSeq" id="WP_323197210.1">
    <property type="nucleotide sequence ID" value="NZ_JAYGHG010000030.1"/>
</dbReference>
<dbReference type="Pfam" id="PF00999">
    <property type="entry name" value="Na_H_Exchanger"/>
    <property type="match status" value="1"/>
</dbReference>
<keyword evidence="7" id="KW-0406">Ion transport</keyword>
<dbReference type="InterPro" id="IPR038770">
    <property type="entry name" value="Na+/solute_symporter_sf"/>
</dbReference>
<feature type="region of interest" description="Disordered" evidence="9">
    <location>
        <begin position="605"/>
        <end position="624"/>
    </location>
</feature>
<evidence type="ECO:0000259" key="11">
    <source>
        <dbReference type="Pfam" id="PF00582"/>
    </source>
</evidence>
<dbReference type="Gene3D" id="1.20.1530.20">
    <property type="match status" value="1"/>
</dbReference>
<feature type="domain" description="Cation/H+ exchanger transmembrane" evidence="12">
    <location>
        <begin position="30"/>
        <end position="385"/>
    </location>
</feature>
<feature type="transmembrane region" description="Helical" evidence="10">
    <location>
        <begin position="162"/>
        <end position="182"/>
    </location>
</feature>
<dbReference type="Gene3D" id="3.40.50.12370">
    <property type="match status" value="1"/>
</dbReference>
<evidence type="ECO:0000259" key="12">
    <source>
        <dbReference type="Pfam" id="PF00999"/>
    </source>
</evidence>
<evidence type="ECO:0000256" key="8">
    <source>
        <dbReference type="ARBA" id="ARBA00023136"/>
    </source>
</evidence>
<dbReference type="SUPFAM" id="SSF52402">
    <property type="entry name" value="Adenine nucleotide alpha hydrolases-like"/>
    <property type="match status" value="2"/>
</dbReference>
<comment type="similarity">
    <text evidence="2">Belongs to the monovalent cation:proton antiporter 2 (CPA2) transporter (TC 2.A.37) family.</text>
</comment>
<name>A0ABU5UHB8_9CYAN</name>
<comment type="subcellular location">
    <subcellularLocation>
        <location evidence="1">Membrane</location>
        <topology evidence="1">Multi-pass membrane protein</topology>
    </subcellularLocation>
</comment>
<gene>
    <name evidence="13" type="ORF">VB620_16305</name>
</gene>
<feature type="transmembrane region" description="Helical" evidence="10">
    <location>
        <begin position="103"/>
        <end position="125"/>
    </location>
</feature>
<dbReference type="PANTHER" id="PTHR43562:SF4">
    <property type="entry name" value="NA(+)_H(+) ANTIPORTER NHAS5"/>
    <property type="match status" value="1"/>
</dbReference>
<feature type="transmembrane region" description="Helical" evidence="10">
    <location>
        <begin position="235"/>
        <end position="266"/>
    </location>
</feature>
<evidence type="ECO:0000313" key="13">
    <source>
        <dbReference type="EMBL" id="MEA5582899.1"/>
    </source>
</evidence>
<evidence type="ECO:0000256" key="10">
    <source>
        <dbReference type="SAM" id="Phobius"/>
    </source>
</evidence>
<keyword evidence="3" id="KW-0813">Transport</keyword>
<organism evidence="13 14">
    <name type="scientific">Nodularia harveyana UHCC-0300</name>
    <dbReference type="NCBI Taxonomy" id="2974287"/>
    <lineage>
        <taxon>Bacteria</taxon>
        <taxon>Bacillati</taxon>
        <taxon>Cyanobacteriota</taxon>
        <taxon>Cyanophyceae</taxon>
        <taxon>Nostocales</taxon>
        <taxon>Nodulariaceae</taxon>
        <taxon>Nodularia</taxon>
    </lineage>
</organism>
<feature type="domain" description="UspA" evidence="11">
    <location>
        <begin position="562"/>
        <end position="703"/>
    </location>
</feature>
<evidence type="ECO:0000256" key="9">
    <source>
        <dbReference type="SAM" id="MobiDB-lite"/>
    </source>
</evidence>
<evidence type="ECO:0000256" key="3">
    <source>
        <dbReference type="ARBA" id="ARBA00022448"/>
    </source>
</evidence>
<feature type="transmembrane region" description="Helical" evidence="10">
    <location>
        <begin position="71"/>
        <end position="91"/>
    </location>
</feature>
<comment type="caution">
    <text evidence="13">The sequence shown here is derived from an EMBL/GenBank/DDBJ whole genome shotgun (WGS) entry which is preliminary data.</text>
</comment>
<evidence type="ECO:0000256" key="5">
    <source>
        <dbReference type="ARBA" id="ARBA00022692"/>
    </source>
</evidence>
<reference evidence="13 14" key="1">
    <citation type="submission" date="2023-12" db="EMBL/GenBank/DDBJ databases">
        <title>Baltic Sea Cyanobacteria.</title>
        <authorList>
            <person name="Delbaje E."/>
            <person name="Fewer D.P."/>
            <person name="Shishido T.K."/>
        </authorList>
    </citation>
    <scope>NUCLEOTIDE SEQUENCE [LARGE SCALE GENOMIC DNA]</scope>
    <source>
        <strain evidence="13 14">UHCC-0300</strain>
    </source>
</reference>
<dbReference type="EMBL" id="JAYGHG010000030">
    <property type="protein sequence ID" value="MEA5582899.1"/>
    <property type="molecule type" value="Genomic_DNA"/>
</dbReference>
<dbReference type="InterPro" id="IPR006016">
    <property type="entry name" value="UspA"/>
</dbReference>
<evidence type="ECO:0000256" key="2">
    <source>
        <dbReference type="ARBA" id="ARBA00005551"/>
    </source>
</evidence>
<feature type="transmembrane region" description="Helical" evidence="10">
    <location>
        <begin position="310"/>
        <end position="335"/>
    </location>
</feature>
<keyword evidence="8 10" id="KW-0472">Membrane</keyword>
<sequence length="726" mass="78884">MELILQVLAVEPTSQVLSQEPIVAFAVLVVVILVIPILFERLRLPGLIGLVLSGVVLGPSGWNFFHTESPIPSLLSDIGLLYLMFVAGLEVEIKHFRRRKQRSLGFGLLTFSFPLIIGIFIGQIFDLGWNGALLMGSVLASHTLVAYPILRRLGVINHNEAVTVTMGGTVFTNLSAVLVLAICLTRNSTEIFQLDELLPLSMWLSVYTIIILAGCDWAGKEFFRRCGDDEGNKLLFVLFTVFLAVVGAQFIGIEPIIGGFLAGLVVNTGVGEGPLKNKLIFIGSVLFIPIFLVNFGLMINLSATVTTLELTVLIVVGLISSKFLAALCTKLLYGYNWGEVLTIWSLSIPQMGTTLAATFVGYRAGLLPEAVLNSVVVLMVVTALLGLWMTNQTARALVVTAVPEAPATSESEETTETKYLPVTIVVPLYNPQTQQYLMEMAALLANQAEAKIIPLAIATAAAQMDAPQLEASLRRSQRLLAKATAQSRLLGVEAEPLLRIDDAFALGISRAAREQQASLILMGWGKHTGFRARLFGNVIDNVIWSAHCPVAVTRLMDSPKKIQRILVPIENLTASPLQPVEFAQMLAEANQAQVTVLHICSSEPRGWRNHSRSNSPEIASKRTDKSALARSHLTELISQLDLVNPPDIQIIAHENATQAILQAARLYDLVVLPFIRNRSHAGGLAISDMTTQLAGQLTCSIVMLGEPQDSQKKIFIPDISSPTLIS</sequence>
<feature type="transmembrane region" description="Helical" evidence="10">
    <location>
        <begin position="22"/>
        <end position="39"/>
    </location>
</feature>
<evidence type="ECO:0000256" key="1">
    <source>
        <dbReference type="ARBA" id="ARBA00004141"/>
    </source>
</evidence>
<dbReference type="Proteomes" id="UP001302120">
    <property type="component" value="Unassembled WGS sequence"/>
</dbReference>
<feature type="transmembrane region" description="Helical" evidence="10">
    <location>
        <begin position="278"/>
        <end position="298"/>
    </location>
</feature>
<dbReference type="PANTHER" id="PTHR43562">
    <property type="entry name" value="NAPA-TYPE SODIUM/HYDROGEN ANTIPORTER"/>
    <property type="match status" value="1"/>
</dbReference>
<feature type="domain" description="UspA" evidence="11">
    <location>
        <begin position="423"/>
        <end position="554"/>
    </location>
</feature>
<dbReference type="InterPro" id="IPR006153">
    <property type="entry name" value="Cation/H_exchanger_TM"/>
</dbReference>